<dbReference type="EMBL" id="JBHSMX010000060">
    <property type="protein sequence ID" value="MFC5522939.1"/>
    <property type="molecule type" value="Genomic_DNA"/>
</dbReference>
<dbReference type="Gene3D" id="3.60.15.10">
    <property type="entry name" value="Ribonuclease Z/Hydroxyacylglutathione hydrolase-like"/>
    <property type="match status" value="1"/>
</dbReference>
<name>A0ABW0QJR2_9BURK</name>
<gene>
    <name evidence="3" type="ORF">ACFPP7_18785</name>
</gene>
<evidence type="ECO:0000259" key="2">
    <source>
        <dbReference type="SMART" id="SM00849"/>
    </source>
</evidence>
<dbReference type="PANTHER" id="PTHR43084">
    <property type="entry name" value="PERSULFIDE DIOXYGENASE ETHE1"/>
    <property type="match status" value="1"/>
</dbReference>
<organism evidence="3 4">
    <name type="scientific">Polaromonas jejuensis</name>
    <dbReference type="NCBI Taxonomy" id="457502"/>
    <lineage>
        <taxon>Bacteria</taxon>
        <taxon>Pseudomonadati</taxon>
        <taxon>Pseudomonadota</taxon>
        <taxon>Betaproteobacteria</taxon>
        <taxon>Burkholderiales</taxon>
        <taxon>Comamonadaceae</taxon>
        <taxon>Polaromonas</taxon>
    </lineage>
</organism>
<dbReference type="InterPro" id="IPR051682">
    <property type="entry name" value="Mito_Persulfide_Diox"/>
</dbReference>
<evidence type="ECO:0000313" key="3">
    <source>
        <dbReference type="EMBL" id="MFC5522939.1"/>
    </source>
</evidence>
<proteinExistence type="predicted"/>
<dbReference type="InterPro" id="IPR036866">
    <property type="entry name" value="RibonucZ/Hydroxyglut_hydro"/>
</dbReference>
<sequence length="291" mass="31750">MSNAIASGLHVETFFDPATSTFSYLLLDPLSRACALIDPVWDFDIASGRCSTASADLLLQRVKELNAQVEWILETHVHADHLSASDYLRRHTGGRVAIGKQVTVVQAVFSKRLGQSLGDDEQRFDHLFTDDEAFCIGTVEARAWHTPGHTPACVTYVVGDAVFVGDTLFMPDCGTARCDFPGGDARALYASIQRILGLPPHMRLYVCHDYPPDGRVAIACTTVAAQRAGNIHVGHGIGEDVFIQMRRARDATLATPKLFWPALQVNIRGGRLPPTEVNGVRYLRLPVSLGG</sequence>
<feature type="domain" description="Metallo-beta-lactamase" evidence="2">
    <location>
        <begin position="20"/>
        <end position="208"/>
    </location>
</feature>
<comment type="caution">
    <text evidence="3">The sequence shown here is derived from an EMBL/GenBank/DDBJ whole genome shotgun (WGS) entry which is preliminary data.</text>
</comment>
<dbReference type="SUPFAM" id="SSF56281">
    <property type="entry name" value="Metallo-hydrolase/oxidoreductase"/>
    <property type="match status" value="1"/>
</dbReference>
<keyword evidence="4" id="KW-1185">Reference proteome</keyword>
<reference evidence="4" key="1">
    <citation type="journal article" date="2019" name="Int. J. Syst. Evol. Microbiol.">
        <title>The Global Catalogue of Microorganisms (GCM) 10K type strain sequencing project: providing services to taxonomists for standard genome sequencing and annotation.</title>
        <authorList>
            <consortium name="The Broad Institute Genomics Platform"/>
            <consortium name="The Broad Institute Genome Sequencing Center for Infectious Disease"/>
            <person name="Wu L."/>
            <person name="Ma J."/>
        </authorList>
    </citation>
    <scope>NUCLEOTIDE SEQUENCE [LARGE SCALE GENOMIC DNA]</scope>
    <source>
        <strain evidence="4">CGMCC 4.7277</strain>
    </source>
</reference>
<accession>A0ABW0QJR2</accession>
<dbReference type="Pfam" id="PF00753">
    <property type="entry name" value="Lactamase_B"/>
    <property type="match status" value="1"/>
</dbReference>
<evidence type="ECO:0000313" key="4">
    <source>
        <dbReference type="Proteomes" id="UP001596084"/>
    </source>
</evidence>
<dbReference type="SMART" id="SM00849">
    <property type="entry name" value="Lactamase_B"/>
    <property type="match status" value="1"/>
</dbReference>
<protein>
    <submittedName>
        <fullName evidence="3">MBL fold metallo-hydrolase</fullName>
    </submittedName>
</protein>
<keyword evidence="1" id="KW-0479">Metal-binding</keyword>
<dbReference type="InterPro" id="IPR001279">
    <property type="entry name" value="Metallo-B-lactamas"/>
</dbReference>
<dbReference type="InterPro" id="IPR044528">
    <property type="entry name" value="POD-like_MBL-fold"/>
</dbReference>
<dbReference type="Proteomes" id="UP001596084">
    <property type="component" value="Unassembled WGS sequence"/>
</dbReference>
<evidence type="ECO:0000256" key="1">
    <source>
        <dbReference type="ARBA" id="ARBA00022723"/>
    </source>
</evidence>
<dbReference type="RefSeq" id="WP_245660870.1">
    <property type="nucleotide sequence ID" value="NZ_JBHSMX010000060.1"/>
</dbReference>
<dbReference type="PANTHER" id="PTHR43084:SF1">
    <property type="entry name" value="PERSULFIDE DIOXYGENASE ETHE1, MITOCHONDRIAL"/>
    <property type="match status" value="1"/>
</dbReference>
<dbReference type="CDD" id="cd07724">
    <property type="entry name" value="POD-like_MBL-fold"/>
    <property type="match status" value="1"/>
</dbReference>